<evidence type="ECO:0000256" key="1">
    <source>
        <dbReference type="ARBA" id="ARBA00022679"/>
    </source>
</evidence>
<dbReference type="PANTHER" id="PTHR44068">
    <property type="entry name" value="ZGC:194242"/>
    <property type="match status" value="1"/>
</dbReference>
<dbReference type="SUPFAM" id="SSF53335">
    <property type="entry name" value="S-adenosyl-L-methionine-dependent methyltransferases"/>
    <property type="match status" value="1"/>
</dbReference>
<dbReference type="Gene3D" id="3.40.50.150">
    <property type="entry name" value="Vaccinia Virus protein VP39"/>
    <property type="match status" value="1"/>
</dbReference>
<dbReference type="CDD" id="cd02440">
    <property type="entry name" value="AdoMet_MTases"/>
    <property type="match status" value="1"/>
</dbReference>
<dbReference type="Pfam" id="PF08241">
    <property type="entry name" value="Methyltransf_11"/>
    <property type="match status" value="1"/>
</dbReference>
<dbReference type="GO" id="GO:0008168">
    <property type="term" value="F:methyltransferase activity"/>
    <property type="evidence" value="ECO:0007669"/>
    <property type="project" value="UniProtKB-KW"/>
</dbReference>
<dbReference type="InterPro" id="IPR050447">
    <property type="entry name" value="Erg6_SMT_methyltransf"/>
</dbReference>
<keyword evidence="4" id="KW-1185">Reference proteome</keyword>
<evidence type="ECO:0000313" key="4">
    <source>
        <dbReference type="Proteomes" id="UP000759443"/>
    </source>
</evidence>
<sequence>MSSRLFSSVLDVTTPGRYPRAQKWVWRRVYNMLSRFWSDGDWRFMNYGYLPSDAPFSLQAEDEPERTFIGLYHQALDGLPVEGARVLEVGSGRGGGCRYIARYYAPASVTGLDYSPETVRRAERLNSDTPLLTFETGDAEAMPFADGTFDIVINIESSHCYGDVPAFAREVSRVLKPGGWFTFADMRPKSQVKVLDEQLAAPGLEPSARRNISPNVVAALDAAESRKQQRIRRAFLLKRFMSEFSGSKGSVLYKGLSSGQIVYVARRYRKTG</sequence>
<dbReference type="PANTHER" id="PTHR44068:SF1">
    <property type="entry name" value="HYPOTHETICAL LOC100005854"/>
    <property type="match status" value="1"/>
</dbReference>
<organism evidence="3 4">
    <name type="scientific">Rhizobium halophytocola</name>
    <dbReference type="NCBI Taxonomy" id="735519"/>
    <lineage>
        <taxon>Bacteria</taxon>
        <taxon>Pseudomonadati</taxon>
        <taxon>Pseudomonadota</taxon>
        <taxon>Alphaproteobacteria</taxon>
        <taxon>Hyphomicrobiales</taxon>
        <taxon>Rhizobiaceae</taxon>
        <taxon>Rhizobium/Agrobacterium group</taxon>
        <taxon>Rhizobium</taxon>
    </lineage>
</organism>
<reference evidence="3 4" key="1">
    <citation type="submission" date="2021-03" db="EMBL/GenBank/DDBJ databases">
        <title>Genomic Encyclopedia of Type Strains, Phase IV (KMG-IV): sequencing the most valuable type-strain genomes for metagenomic binning, comparative biology and taxonomic classification.</title>
        <authorList>
            <person name="Goeker M."/>
        </authorList>
    </citation>
    <scope>NUCLEOTIDE SEQUENCE [LARGE SCALE GENOMIC DNA]</scope>
    <source>
        <strain evidence="3 4">DSM 21600</strain>
    </source>
</reference>
<keyword evidence="3" id="KW-0489">Methyltransferase</keyword>
<dbReference type="RefSeq" id="WP_209946499.1">
    <property type="nucleotide sequence ID" value="NZ_JAGGJU010000008.1"/>
</dbReference>
<comment type="caution">
    <text evidence="3">The sequence shown here is derived from an EMBL/GenBank/DDBJ whole genome shotgun (WGS) entry which is preliminary data.</text>
</comment>
<dbReference type="InterPro" id="IPR029063">
    <property type="entry name" value="SAM-dependent_MTases_sf"/>
</dbReference>
<name>A0ABS4E132_9HYPH</name>
<gene>
    <name evidence="3" type="ORF">J2Z17_003093</name>
</gene>
<evidence type="ECO:0000313" key="3">
    <source>
        <dbReference type="EMBL" id="MBP1851645.1"/>
    </source>
</evidence>
<dbReference type="Proteomes" id="UP000759443">
    <property type="component" value="Unassembled WGS sequence"/>
</dbReference>
<dbReference type="GO" id="GO:0032259">
    <property type="term" value="P:methylation"/>
    <property type="evidence" value="ECO:0007669"/>
    <property type="project" value="UniProtKB-KW"/>
</dbReference>
<dbReference type="InterPro" id="IPR013216">
    <property type="entry name" value="Methyltransf_11"/>
</dbReference>
<evidence type="ECO:0000259" key="2">
    <source>
        <dbReference type="Pfam" id="PF08241"/>
    </source>
</evidence>
<feature type="domain" description="Methyltransferase type 11" evidence="2">
    <location>
        <begin position="87"/>
        <end position="182"/>
    </location>
</feature>
<accession>A0ABS4E132</accession>
<proteinExistence type="predicted"/>
<keyword evidence="1" id="KW-0808">Transferase</keyword>
<dbReference type="EMBL" id="JAGGJU010000008">
    <property type="protein sequence ID" value="MBP1851645.1"/>
    <property type="molecule type" value="Genomic_DNA"/>
</dbReference>
<protein>
    <submittedName>
        <fullName evidence="3">SAM-dependent methyltransferase</fullName>
    </submittedName>
</protein>